<evidence type="ECO:0000313" key="2">
    <source>
        <dbReference type="EMBL" id="MBC3830195.1"/>
    </source>
</evidence>
<dbReference type="Proteomes" id="UP000643610">
    <property type="component" value="Unassembled WGS sequence"/>
</dbReference>
<organism evidence="2 3">
    <name type="scientific">Undibacterium amnicola</name>
    <dbReference type="NCBI Taxonomy" id="1834038"/>
    <lineage>
        <taxon>Bacteria</taxon>
        <taxon>Pseudomonadati</taxon>
        <taxon>Pseudomonadota</taxon>
        <taxon>Betaproteobacteria</taxon>
        <taxon>Burkholderiales</taxon>
        <taxon>Oxalobacteraceae</taxon>
        <taxon>Undibacterium</taxon>
    </lineage>
</organism>
<dbReference type="CDD" id="cd07561">
    <property type="entry name" value="Peptidase_S41_CPP_like"/>
    <property type="match status" value="1"/>
</dbReference>
<dbReference type="InterPro" id="IPR029045">
    <property type="entry name" value="ClpP/crotonase-like_dom_sf"/>
</dbReference>
<feature type="domain" description="PDZ" evidence="1">
    <location>
        <begin position="202"/>
        <end position="277"/>
    </location>
</feature>
<reference evidence="2 3" key="1">
    <citation type="submission" date="2020-08" db="EMBL/GenBank/DDBJ databases">
        <title>Novel species isolated from subtropical streams in China.</title>
        <authorList>
            <person name="Lu H."/>
        </authorList>
    </citation>
    <scope>NUCLEOTIDE SEQUENCE [LARGE SCALE GENOMIC DNA]</scope>
    <source>
        <strain evidence="2 3">KCTC 52442</strain>
    </source>
</reference>
<dbReference type="Pfam" id="PF18294">
    <property type="entry name" value="Pept_S41_N"/>
    <property type="match status" value="1"/>
</dbReference>
<sequence length="549" mass="60025">MHPEFICLFLLTYYFCFLDTLAIYDKQVRLYFSTNIHKNEEQNTLKNFDDEYKGQAMSKQKTIQFTKLFATLFIASLSACGGGGNGGGSDNLSLCNNGTGACSVTGNNNSNGSTGNSGNGSSTGSTTEIGLPTTYANICTPSVEKTWVRAHLHDVYYWYKQIVEVPVANYSTPQSYFDALLVKPNDRFSFTADKDEIDGYFEAGEDVSFGYKLVNQSNKLRVSFVQPNSPADLQQIKRGAQIVGLNGVPIEQVNYDNQVAALYPTSSQTTTKFEIKDNGASTTRIVEMKATKVTTKPVLQNKIITTQDNRRLGYLVFTDHIATASDPLVESLREFKQQGIDDLVLDLRYNGGGYIYIANEVASMIAGTKAQGRVFEQLQYNDKHPDWTAESKFFFTNKSRSGQDLPQLNLSRVFVLTSARTCSASESIINGLAPFVQVIIIGGTTCGKPYGFSQKDNCGTAYFAIEFSGINDAGTGGYVNGFAATCPASDDLENELGSLNERLLANAASYSKSGVCGASGYVPAPSFSISSSRIIEIDPHPLRNNRIRK</sequence>
<comment type="caution">
    <text evidence="2">The sequence shown here is derived from an EMBL/GenBank/DDBJ whole genome shotgun (WGS) entry which is preliminary data.</text>
</comment>
<dbReference type="Pfam" id="PF00595">
    <property type="entry name" value="PDZ"/>
    <property type="match status" value="1"/>
</dbReference>
<dbReference type="InterPro" id="IPR001478">
    <property type="entry name" value="PDZ"/>
</dbReference>
<evidence type="ECO:0000259" key="1">
    <source>
        <dbReference type="PROSITE" id="PS50106"/>
    </source>
</evidence>
<dbReference type="PROSITE" id="PS50106">
    <property type="entry name" value="PDZ"/>
    <property type="match status" value="1"/>
</dbReference>
<gene>
    <name evidence="2" type="ORF">H8K33_01590</name>
</gene>
<name>A0ABR6XL89_9BURK</name>
<dbReference type="SMART" id="SM00228">
    <property type="entry name" value="PDZ"/>
    <property type="match status" value="1"/>
</dbReference>
<keyword evidence="3" id="KW-1185">Reference proteome</keyword>
<dbReference type="InterPro" id="IPR036034">
    <property type="entry name" value="PDZ_sf"/>
</dbReference>
<protein>
    <submittedName>
        <fullName evidence="2">PDZ domain-containing protein</fullName>
    </submittedName>
</protein>
<proteinExistence type="predicted"/>
<dbReference type="RefSeq" id="WP_186889224.1">
    <property type="nucleotide sequence ID" value="NZ_JACOFU010000001.1"/>
</dbReference>
<dbReference type="Gene3D" id="3.90.226.10">
    <property type="entry name" value="2-enoyl-CoA Hydratase, Chain A, domain 1"/>
    <property type="match status" value="1"/>
</dbReference>
<dbReference type="Gene3D" id="3.30.750.170">
    <property type="match status" value="1"/>
</dbReference>
<dbReference type="SUPFAM" id="SSF52096">
    <property type="entry name" value="ClpP/crotonase"/>
    <property type="match status" value="1"/>
</dbReference>
<dbReference type="InterPro" id="IPR041613">
    <property type="entry name" value="Pept_S41_N"/>
</dbReference>
<evidence type="ECO:0000313" key="3">
    <source>
        <dbReference type="Proteomes" id="UP000643610"/>
    </source>
</evidence>
<dbReference type="EMBL" id="JACOFU010000001">
    <property type="protein sequence ID" value="MBC3830195.1"/>
    <property type="molecule type" value="Genomic_DNA"/>
</dbReference>
<dbReference type="PANTHER" id="PTHR32060">
    <property type="entry name" value="TAIL-SPECIFIC PROTEASE"/>
    <property type="match status" value="1"/>
</dbReference>
<dbReference type="SUPFAM" id="SSF50156">
    <property type="entry name" value="PDZ domain-like"/>
    <property type="match status" value="1"/>
</dbReference>
<dbReference type="Pfam" id="PF03572">
    <property type="entry name" value="Peptidase_S41"/>
    <property type="match status" value="1"/>
</dbReference>
<dbReference type="PANTHER" id="PTHR32060:SF30">
    <property type="entry name" value="CARBOXY-TERMINAL PROCESSING PROTEASE CTPA"/>
    <property type="match status" value="1"/>
</dbReference>
<accession>A0ABR6XL89</accession>
<dbReference type="InterPro" id="IPR005151">
    <property type="entry name" value="Tail-specific_protease"/>
</dbReference>
<dbReference type="Gene3D" id="2.30.42.10">
    <property type="match status" value="1"/>
</dbReference>